<reference evidence="2" key="2">
    <citation type="submission" date="2020-11" db="EMBL/GenBank/DDBJ databases">
        <authorList>
            <person name="Cecchin M."/>
            <person name="Marcolungo L."/>
            <person name="Rossato M."/>
            <person name="Girolomoni L."/>
            <person name="Cosentino E."/>
            <person name="Cuine S."/>
            <person name="Li-Beisson Y."/>
            <person name="Delledonne M."/>
            <person name="Ballottari M."/>
        </authorList>
    </citation>
    <scope>NUCLEOTIDE SEQUENCE</scope>
    <source>
        <strain evidence="2">211/11P</strain>
        <tissue evidence="2">Whole cell</tissue>
    </source>
</reference>
<dbReference type="OrthoDB" id="41532at2759"/>
<dbReference type="EMBL" id="SIDB01000011">
    <property type="protein sequence ID" value="KAI3426277.1"/>
    <property type="molecule type" value="Genomic_DNA"/>
</dbReference>
<reference evidence="2" key="1">
    <citation type="journal article" date="2019" name="Plant J.">
        <title>Chlorella vulgaris genome assembly and annotation reveals the molecular basis for metabolic acclimation to high light conditions.</title>
        <authorList>
            <person name="Cecchin M."/>
            <person name="Marcolungo L."/>
            <person name="Rossato M."/>
            <person name="Girolomoni L."/>
            <person name="Cosentino E."/>
            <person name="Cuine S."/>
            <person name="Li-Beisson Y."/>
            <person name="Delledonne M."/>
            <person name="Ballottari M."/>
        </authorList>
    </citation>
    <scope>NUCLEOTIDE SEQUENCE</scope>
    <source>
        <strain evidence="2">211/11P</strain>
    </source>
</reference>
<dbReference type="GO" id="GO:0016747">
    <property type="term" value="F:acyltransferase activity, transferring groups other than amino-acyl groups"/>
    <property type="evidence" value="ECO:0007669"/>
    <property type="project" value="InterPro"/>
</dbReference>
<dbReference type="CDD" id="cd04301">
    <property type="entry name" value="NAT_SF"/>
    <property type="match status" value="1"/>
</dbReference>
<dbReference type="Gene3D" id="3.40.630.30">
    <property type="match status" value="1"/>
</dbReference>
<dbReference type="AlphaFoldDB" id="A0A9D4TIF0"/>
<sequence length="233" mass="25009">MQRLVWATAAPPLTVRKAHSAAELRAAGCLRAAAFTVLPPDRSEFARQSFLRMKTDAAWQALEGKVAGTDTDYKDCTVTPLIALLPAETCPAGAEPACMLPAEPGGGSRPQLVVGTLDLNQGSKLPAEELVGQLPLHGDKRRSRAYISNVATWAGARRQGIARRLLQEAEREAAAAGVQHLYVHVEACNTAAAALYLSSGFKVEREETEAVARALNRNRRLLLHIELQQGPGS</sequence>
<dbReference type="PROSITE" id="PS51186">
    <property type="entry name" value="GNAT"/>
    <property type="match status" value="1"/>
</dbReference>
<protein>
    <recommendedName>
        <fullName evidence="1">N-acetyltransferase domain-containing protein</fullName>
    </recommendedName>
</protein>
<dbReference type="Proteomes" id="UP001055712">
    <property type="component" value="Unassembled WGS sequence"/>
</dbReference>
<comment type="caution">
    <text evidence="2">The sequence shown here is derived from an EMBL/GenBank/DDBJ whole genome shotgun (WGS) entry which is preliminary data.</text>
</comment>
<evidence type="ECO:0000259" key="1">
    <source>
        <dbReference type="PROSITE" id="PS51186"/>
    </source>
</evidence>
<dbReference type="InterPro" id="IPR000182">
    <property type="entry name" value="GNAT_dom"/>
</dbReference>
<dbReference type="PANTHER" id="PTHR47876:SF2">
    <property type="entry name" value="GCN5-RELATED N-ACETYLTRANSFERASE 7, CHLOROPLASTIC"/>
    <property type="match status" value="1"/>
</dbReference>
<dbReference type="Pfam" id="PF00583">
    <property type="entry name" value="Acetyltransf_1"/>
    <property type="match status" value="1"/>
</dbReference>
<accession>A0A9D4TIF0</accession>
<gene>
    <name evidence="2" type="ORF">D9Q98_008652</name>
</gene>
<dbReference type="SUPFAM" id="SSF55729">
    <property type="entry name" value="Acyl-CoA N-acyltransferases (Nat)"/>
    <property type="match status" value="1"/>
</dbReference>
<name>A0A9D4TIF0_CHLVU</name>
<feature type="domain" description="N-acetyltransferase" evidence="1">
    <location>
        <begin position="128"/>
        <end position="228"/>
    </location>
</feature>
<dbReference type="InterPro" id="IPR016181">
    <property type="entry name" value="Acyl_CoA_acyltransferase"/>
</dbReference>
<dbReference type="PANTHER" id="PTHR47876">
    <property type="entry name" value="OS08G0260000 PROTEIN"/>
    <property type="match status" value="1"/>
</dbReference>
<organism evidence="2 3">
    <name type="scientific">Chlorella vulgaris</name>
    <name type="common">Green alga</name>
    <dbReference type="NCBI Taxonomy" id="3077"/>
    <lineage>
        <taxon>Eukaryota</taxon>
        <taxon>Viridiplantae</taxon>
        <taxon>Chlorophyta</taxon>
        <taxon>core chlorophytes</taxon>
        <taxon>Trebouxiophyceae</taxon>
        <taxon>Chlorellales</taxon>
        <taxon>Chlorellaceae</taxon>
        <taxon>Chlorella clade</taxon>
        <taxon>Chlorella</taxon>
    </lineage>
</organism>
<evidence type="ECO:0000313" key="3">
    <source>
        <dbReference type="Proteomes" id="UP001055712"/>
    </source>
</evidence>
<evidence type="ECO:0000313" key="2">
    <source>
        <dbReference type="EMBL" id="KAI3426277.1"/>
    </source>
</evidence>
<proteinExistence type="predicted"/>
<keyword evidence="3" id="KW-1185">Reference proteome</keyword>